<protein>
    <recommendedName>
        <fullName evidence="4 8">Methionyl-tRNA formyltransferase</fullName>
        <ecNumber evidence="3 8">2.1.2.9</ecNumber>
    </recommendedName>
</protein>
<dbReference type="InterPro" id="IPR041711">
    <property type="entry name" value="Met-tRNA-FMT_N"/>
</dbReference>
<evidence type="ECO:0000256" key="4">
    <source>
        <dbReference type="ARBA" id="ARBA00016014"/>
    </source>
</evidence>
<evidence type="ECO:0000259" key="10">
    <source>
        <dbReference type="Pfam" id="PF02911"/>
    </source>
</evidence>
<dbReference type="InterPro" id="IPR005793">
    <property type="entry name" value="Formyl_trans_C"/>
</dbReference>
<dbReference type="CDD" id="cd08704">
    <property type="entry name" value="Met_tRNA_FMT_C"/>
    <property type="match status" value="1"/>
</dbReference>
<dbReference type="Gene3D" id="3.40.50.170">
    <property type="entry name" value="Formyl transferase, N-terminal domain"/>
    <property type="match status" value="1"/>
</dbReference>
<evidence type="ECO:0000256" key="3">
    <source>
        <dbReference type="ARBA" id="ARBA00012261"/>
    </source>
</evidence>
<dbReference type="NCBIfam" id="TIGR00460">
    <property type="entry name" value="fmt"/>
    <property type="match status" value="1"/>
</dbReference>
<keyword evidence="6 8" id="KW-0648">Protein biosynthesis</keyword>
<dbReference type="SUPFAM" id="SSF53328">
    <property type="entry name" value="Formyltransferase"/>
    <property type="match status" value="1"/>
</dbReference>
<evidence type="ECO:0000256" key="7">
    <source>
        <dbReference type="ARBA" id="ARBA00048558"/>
    </source>
</evidence>
<dbReference type="InterPro" id="IPR044135">
    <property type="entry name" value="Met-tRNA-FMT_C"/>
</dbReference>
<reference evidence="11 12" key="1">
    <citation type="submission" date="2018-07" db="EMBL/GenBank/DDBJ databases">
        <title>Leeuwenhoekiella genomics.</title>
        <authorList>
            <person name="Tahon G."/>
            <person name="Willems A."/>
        </authorList>
    </citation>
    <scope>NUCLEOTIDE SEQUENCE [LARGE SCALE GENOMIC DNA]</scope>
    <source>
        <strain evidence="11 12">R-50232</strain>
    </source>
</reference>
<dbReference type="HAMAP" id="MF_00182">
    <property type="entry name" value="Formyl_trans"/>
    <property type="match status" value="1"/>
</dbReference>
<dbReference type="AlphaFoldDB" id="A0A4V1KNN9"/>
<dbReference type="Pfam" id="PF02911">
    <property type="entry name" value="Formyl_trans_C"/>
    <property type="match status" value="1"/>
</dbReference>
<dbReference type="PANTHER" id="PTHR11138">
    <property type="entry name" value="METHIONYL-TRNA FORMYLTRANSFERASE"/>
    <property type="match status" value="1"/>
</dbReference>
<feature type="domain" description="Formyl transferase C-terminal" evidence="10">
    <location>
        <begin position="206"/>
        <end position="312"/>
    </location>
</feature>
<dbReference type="InterPro" id="IPR037022">
    <property type="entry name" value="Formyl_trans_C_sf"/>
</dbReference>
<evidence type="ECO:0000256" key="5">
    <source>
        <dbReference type="ARBA" id="ARBA00022679"/>
    </source>
</evidence>
<proteinExistence type="inferred from homology"/>
<dbReference type="EC" id="2.1.2.9" evidence="3 8"/>
<evidence type="ECO:0000313" key="12">
    <source>
        <dbReference type="Proteomes" id="UP000289821"/>
    </source>
</evidence>
<dbReference type="GO" id="GO:0004479">
    <property type="term" value="F:methionyl-tRNA formyltransferase activity"/>
    <property type="evidence" value="ECO:0007669"/>
    <property type="project" value="UniProtKB-UniRule"/>
</dbReference>
<dbReference type="RefSeq" id="WP_128762917.1">
    <property type="nucleotide sequence ID" value="NZ_QOVI01000012.1"/>
</dbReference>
<evidence type="ECO:0000256" key="2">
    <source>
        <dbReference type="ARBA" id="ARBA00010699"/>
    </source>
</evidence>
<dbReference type="InterPro" id="IPR005794">
    <property type="entry name" value="Fmt"/>
</dbReference>
<dbReference type="OrthoDB" id="9802815at2"/>
<evidence type="ECO:0000256" key="6">
    <source>
        <dbReference type="ARBA" id="ARBA00022917"/>
    </source>
</evidence>
<dbReference type="PANTHER" id="PTHR11138:SF5">
    <property type="entry name" value="METHIONYL-TRNA FORMYLTRANSFERASE, MITOCHONDRIAL"/>
    <property type="match status" value="1"/>
</dbReference>
<dbReference type="InterPro" id="IPR036477">
    <property type="entry name" value="Formyl_transf_N_sf"/>
</dbReference>
<dbReference type="CDD" id="cd08646">
    <property type="entry name" value="FMT_core_Met-tRNA-FMT_N"/>
    <property type="match status" value="1"/>
</dbReference>
<dbReference type="EMBL" id="QOVI01000012">
    <property type="protein sequence ID" value="RXG11300.1"/>
    <property type="molecule type" value="Genomic_DNA"/>
</dbReference>
<evidence type="ECO:0000256" key="1">
    <source>
        <dbReference type="ARBA" id="ARBA00002606"/>
    </source>
</evidence>
<evidence type="ECO:0000259" key="9">
    <source>
        <dbReference type="Pfam" id="PF00551"/>
    </source>
</evidence>
<sequence>MRDLRIVFMGTPDFAVAGLQKLVENKYTVVGVITAPDRPAGRGQKIQQSAVKQYASQANLSVLQPTNLKAPEFIEELKALNANLQIVVAFRMLPEVVWKMPEYGTFNLHASLLPDYRGAAPINWAIIKGEKETGVTTFFIDEKIDTGAIILQERTTIHSEENAGGLHDRLMNLGSELILETVKLIEKDTVETTIQPKQEQLHTAYKLNRDNTRIDWSQSVESIHNHIRGLSPYPVAWTLFNNGDTKEHQLKVYKASITSDEESSELGNASIGEILIKNDELYVATSTNWLKLEEVQLSGKKKMAVKDLLNGFSFQNSAKTL</sequence>
<dbReference type="GO" id="GO:0005829">
    <property type="term" value="C:cytosol"/>
    <property type="evidence" value="ECO:0007669"/>
    <property type="project" value="TreeGrafter"/>
</dbReference>
<keyword evidence="12" id="KW-1185">Reference proteome</keyword>
<evidence type="ECO:0000256" key="8">
    <source>
        <dbReference type="HAMAP-Rule" id="MF_00182"/>
    </source>
</evidence>
<accession>A0A4V1KNN9</accession>
<comment type="similarity">
    <text evidence="2 8">Belongs to the Fmt family.</text>
</comment>
<keyword evidence="5 8" id="KW-0808">Transferase</keyword>
<comment type="caution">
    <text evidence="11">The sequence shown here is derived from an EMBL/GenBank/DDBJ whole genome shotgun (WGS) entry which is preliminary data.</text>
</comment>
<dbReference type="Proteomes" id="UP000289821">
    <property type="component" value="Unassembled WGS sequence"/>
</dbReference>
<feature type="domain" description="Formyl transferase N-terminal" evidence="9">
    <location>
        <begin position="5"/>
        <end position="181"/>
    </location>
</feature>
<dbReference type="InterPro" id="IPR002376">
    <property type="entry name" value="Formyl_transf_N"/>
</dbReference>
<dbReference type="Pfam" id="PF00551">
    <property type="entry name" value="Formyl_trans_N"/>
    <property type="match status" value="1"/>
</dbReference>
<name>A0A4V1KNN9_9FLAO</name>
<dbReference type="Gene3D" id="3.10.25.10">
    <property type="entry name" value="Formyl transferase, C-terminal domain"/>
    <property type="match status" value="1"/>
</dbReference>
<feature type="binding site" evidence="8">
    <location>
        <begin position="111"/>
        <end position="114"/>
    </location>
    <ligand>
        <name>(6S)-5,6,7,8-tetrahydrofolate</name>
        <dbReference type="ChEBI" id="CHEBI:57453"/>
    </ligand>
</feature>
<comment type="catalytic activity">
    <reaction evidence="7 8">
        <text>L-methionyl-tRNA(fMet) + (6R)-10-formyltetrahydrofolate = N-formyl-L-methionyl-tRNA(fMet) + (6S)-5,6,7,8-tetrahydrofolate + H(+)</text>
        <dbReference type="Rhea" id="RHEA:24380"/>
        <dbReference type="Rhea" id="RHEA-COMP:9952"/>
        <dbReference type="Rhea" id="RHEA-COMP:9953"/>
        <dbReference type="ChEBI" id="CHEBI:15378"/>
        <dbReference type="ChEBI" id="CHEBI:57453"/>
        <dbReference type="ChEBI" id="CHEBI:78530"/>
        <dbReference type="ChEBI" id="CHEBI:78844"/>
        <dbReference type="ChEBI" id="CHEBI:195366"/>
        <dbReference type="EC" id="2.1.2.9"/>
    </reaction>
</comment>
<evidence type="ECO:0000313" key="11">
    <source>
        <dbReference type="EMBL" id="RXG11300.1"/>
    </source>
</evidence>
<gene>
    <name evidence="8" type="primary">fmt</name>
    <name evidence="11" type="ORF">DSM04_11230</name>
</gene>
<comment type="function">
    <text evidence="1 8">Attaches a formyl group to the free amino group of methionyl-tRNA(fMet). The formyl group appears to play a dual role in the initiator identity of N-formylmethionyl-tRNA by promoting its recognition by IF2 and preventing the misappropriation of this tRNA by the elongation apparatus.</text>
</comment>
<dbReference type="InterPro" id="IPR011034">
    <property type="entry name" value="Formyl_transferase-like_C_sf"/>
</dbReference>
<organism evidence="11 12">
    <name type="scientific">Leeuwenhoekiella aestuarii</name>
    <dbReference type="NCBI Taxonomy" id="2249426"/>
    <lineage>
        <taxon>Bacteria</taxon>
        <taxon>Pseudomonadati</taxon>
        <taxon>Bacteroidota</taxon>
        <taxon>Flavobacteriia</taxon>
        <taxon>Flavobacteriales</taxon>
        <taxon>Flavobacteriaceae</taxon>
        <taxon>Leeuwenhoekiella</taxon>
    </lineage>
</organism>
<dbReference type="SUPFAM" id="SSF50486">
    <property type="entry name" value="FMT C-terminal domain-like"/>
    <property type="match status" value="1"/>
</dbReference>